<dbReference type="AlphaFoldDB" id="A0A2N3PUV4"/>
<protein>
    <submittedName>
        <fullName evidence="2">Anti-sigma factor antagonist</fullName>
    </submittedName>
</protein>
<name>A0A2N3PUV4_9PROT</name>
<keyword evidence="3" id="KW-1185">Reference proteome</keyword>
<dbReference type="Pfam" id="PF13466">
    <property type="entry name" value="STAS_2"/>
    <property type="match status" value="1"/>
</dbReference>
<dbReference type="SUPFAM" id="SSF52091">
    <property type="entry name" value="SpoIIaa-like"/>
    <property type="match status" value="1"/>
</dbReference>
<feature type="domain" description="STAS" evidence="1">
    <location>
        <begin position="1"/>
        <end position="100"/>
    </location>
</feature>
<proteinExistence type="predicted"/>
<dbReference type="PROSITE" id="PS50801">
    <property type="entry name" value="STAS"/>
    <property type="match status" value="1"/>
</dbReference>
<sequence length="100" mass="11145">MQSRIQKGGDAVELFLEGRFTFADHESFRHIIEELGADAPPRQCTIDLTEVSYLDSAAVGMLLLMRERFDRSKITLKGGSSSVKELIRIAKLGTLFDIAD</sequence>
<comment type="caution">
    <text evidence="2">The sequence shown here is derived from an EMBL/GenBank/DDBJ whole genome shotgun (WGS) entry which is preliminary data.</text>
</comment>
<evidence type="ECO:0000313" key="3">
    <source>
        <dbReference type="Proteomes" id="UP000233293"/>
    </source>
</evidence>
<gene>
    <name evidence="2" type="ORF">CWS72_12660</name>
</gene>
<evidence type="ECO:0000259" key="1">
    <source>
        <dbReference type="PROSITE" id="PS50801"/>
    </source>
</evidence>
<dbReference type="CDD" id="cd07043">
    <property type="entry name" value="STAS_anti-anti-sigma_factors"/>
    <property type="match status" value="1"/>
</dbReference>
<evidence type="ECO:0000313" key="2">
    <source>
        <dbReference type="EMBL" id="PKU24181.1"/>
    </source>
</evidence>
<dbReference type="RefSeq" id="WP_101250976.1">
    <property type="nucleotide sequence ID" value="NZ_PIUM01000013.1"/>
</dbReference>
<accession>A0A2N3PUV4</accession>
<organism evidence="2 3">
    <name type="scientific">Telmatospirillum siberiense</name>
    <dbReference type="NCBI Taxonomy" id="382514"/>
    <lineage>
        <taxon>Bacteria</taxon>
        <taxon>Pseudomonadati</taxon>
        <taxon>Pseudomonadota</taxon>
        <taxon>Alphaproteobacteria</taxon>
        <taxon>Rhodospirillales</taxon>
        <taxon>Rhodospirillaceae</taxon>
        <taxon>Telmatospirillum</taxon>
    </lineage>
</organism>
<dbReference type="InterPro" id="IPR058548">
    <property type="entry name" value="MlaB-like_STAS"/>
</dbReference>
<dbReference type="EMBL" id="PIUM01000013">
    <property type="protein sequence ID" value="PKU24181.1"/>
    <property type="molecule type" value="Genomic_DNA"/>
</dbReference>
<reference evidence="3" key="1">
    <citation type="submission" date="2017-12" db="EMBL/GenBank/DDBJ databases">
        <title>Draft genome sequence of Telmatospirillum siberiense 26-4b1T, an acidotolerant peatland alphaproteobacterium potentially involved in sulfur cycling.</title>
        <authorList>
            <person name="Hausmann B."/>
            <person name="Pjevac P."/>
            <person name="Schreck K."/>
            <person name="Herbold C.W."/>
            <person name="Daims H."/>
            <person name="Wagner M."/>
            <person name="Pester M."/>
            <person name="Loy A."/>
        </authorList>
    </citation>
    <scope>NUCLEOTIDE SEQUENCE [LARGE SCALE GENOMIC DNA]</scope>
    <source>
        <strain evidence="3">26-4b1</strain>
    </source>
</reference>
<dbReference type="Proteomes" id="UP000233293">
    <property type="component" value="Unassembled WGS sequence"/>
</dbReference>
<dbReference type="OrthoDB" id="8236316at2"/>
<dbReference type="InterPro" id="IPR002645">
    <property type="entry name" value="STAS_dom"/>
</dbReference>
<dbReference type="InterPro" id="IPR036513">
    <property type="entry name" value="STAS_dom_sf"/>
</dbReference>
<dbReference type="Gene3D" id="3.30.750.24">
    <property type="entry name" value="STAS domain"/>
    <property type="match status" value="1"/>
</dbReference>